<dbReference type="InterPro" id="IPR011990">
    <property type="entry name" value="TPR-like_helical_dom_sf"/>
</dbReference>
<dbReference type="SUPFAM" id="SSF55874">
    <property type="entry name" value="ATPase domain of HSP90 chaperone/DNA topoisomerase II/histidine kinase"/>
    <property type="match status" value="1"/>
</dbReference>
<organism evidence="2">
    <name type="scientific">Flavobacterium sp. WC2409</name>
    <dbReference type="NCBI Taxonomy" id="3234139"/>
    <lineage>
        <taxon>Bacteria</taxon>
        <taxon>Pseudomonadati</taxon>
        <taxon>Bacteroidota</taxon>
        <taxon>Flavobacteriia</taxon>
        <taxon>Flavobacteriales</taxon>
        <taxon>Flavobacteriaceae</taxon>
        <taxon>Flavobacterium</taxon>
    </lineage>
</organism>
<protein>
    <recommendedName>
        <fullName evidence="3">ATP-binding protein</fullName>
    </recommendedName>
</protein>
<keyword evidence="1" id="KW-1133">Transmembrane helix</keyword>
<feature type="transmembrane region" description="Helical" evidence="1">
    <location>
        <begin position="351"/>
        <end position="371"/>
    </location>
</feature>
<dbReference type="Gene3D" id="1.25.40.10">
    <property type="entry name" value="Tetratricopeptide repeat domain"/>
    <property type="match status" value="2"/>
</dbReference>
<evidence type="ECO:0000313" key="2">
    <source>
        <dbReference type="EMBL" id="XDU96005.1"/>
    </source>
</evidence>
<dbReference type="InterPro" id="IPR036890">
    <property type="entry name" value="HATPase_C_sf"/>
</dbReference>
<dbReference type="PROSITE" id="PS51257">
    <property type="entry name" value="PROKAR_LIPOPROTEIN"/>
    <property type="match status" value="1"/>
</dbReference>
<dbReference type="SUPFAM" id="SSF48452">
    <property type="entry name" value="TPR-like"/>
    <property type="match status" value="1"/>
</dbReference>
<dbReference type="Gene3D" id="3.30.565.10">
    <property type="entry name" value="Histidine kinase-like ATPase, C-terminal domain"/>
    <property type="match status" value="1"/>
</dbReference>
<evidence type="ECO:0008006" key="3">
    <source>
        <dbReference type="Google" id="ProtNLM"/>
    </source>
</evidence>
<dbReference type="AlphaFoldDB" id="A0AB39W311"/>
<keyword evidence="1" id="KW-0812">Transmembrane</keyword>
<keyword evidence="1" id="KW-0472">Membrane</keyword>
<proteinExistence type="predicted"/>
<reference evidence="2" key="1">
    <citation type="submission" date="2024-07" db="EMBL/GenBank/DDBJ databases">
        <authorList>
            <person name="Biller S.J."/>
        </authorList>
    </citation>
    <scope>NUCLEOTIDE SEQUENCE</scope>
    <source>
        <strain evidence="2">WC2409</strain>
    </source>
</reference>
<evidence type="ECO:0000256" key="1">
    <source>
        <dbReference type="SAM" id="Phobius"/>
    </source>
</evidence>
<sequence>MLRSPIFILLLLFFIYSCDNISKNKKNPKTEKTKKSNSIFARALLDKAEDFNSKQVFDSAYYYYNRSKINYELEKDSSKIAFNLIQMATMQQVLSDYMGSEKNLIEALPFIQKGSLYESATYNLLGISSKELSNYEDAIYYYDKAKTSTTDTIAQIILINNKANIYIDQKKYTKSIQLLEPLLQLKILKSNEIRKAKIVDNLGFSYFKENQIQKGLPMMLEALSIRKKNNDFYGIIGSNLHLAEYYQKNQPQIANEYALNAYHTSRKIHNIDSRLKSLSFLITTNFDEKSNQLAVDFIALNDSIIKVRNNAKNQFVKIKFDTDKNRAENLSLIAQKAESDLHLEREKNQKYLSYFGISLLLIGIFFIVTYFRNRNKRIQIEATYNTETRISKKLHDELANDVFQTMAFAETQDLVLPNNKETLLNNLDTIYSRTRNISKENSTIETGIHFIPNLKEMMSGYNSYTTTILINELESINWSSIENTKKITVYRVIQELLVNMKKHSKSSLVVLSFKINKNIIYFDYTDNGIGANFEKINIKNGLHNVENRILAIKGTITFDTKSEKGFKVKITFPI</sequence>
<dbReference type="EMBL" id="CP165625">
    <property type="protein sequence ID" value="XDU96005.1"/>
    <property type="molecule type" value="Genomic_DNA"/>
</dbReference>
<dbReference type="RefSeq" id="WP_367768196.1">
    <property type="nucleotide sequence ID" value="NZ_CP165625.1"/>
</dbReference>
<gene>
    <name evidence="2" type="ORF">AB3G34_02525</name>
</gene>
<accession>A0AB39W311</accession>
<name>A0AB39W311_9FLAO</name>